<organism evidence="2">
    <name type="scientific">Picea glauca</name>
    <name type="common">White spruce</name>
    <name type="synonym">Pinus glauca</name>
    <dbReference type="NCBI Taxonomy" id="3330"/>
    <lineage>
        <taxon>Eukaryota</taxon>
        <taxon>Viridiplantae</taxon>
        <taxon>Streptophyta</taxon>
        <taxon>Embryophyta</taxon>
        <taxon>Tracheophyta</taxon>
        <taxon>Spermatophyta</taxon>
        <taxon>Pinopsida</taxon>
        <taxon>Pinidae</taxon>
        <taxon>Conifers I</taxon>
        <taxon>Pinales</taxon>
        <taxon>Pinaceae</taxon>
        <taxon>Picea</taxon>
    </lineage>
</organism>
<evidence type="ECO:0000256" key="1">
    <source>
        <dbReference type="SAM" id="Phobius"/>
    </source>
</evidence>
<accession>A0A101M4A8</accession>
<gene>
    <name evidence="2" type="ORF">ABT39_MTgene528</name>
</gene>
<sequence length="66" mass="7225">MVVGGKTTLFGGILEEGALQASLPHPIIRDQVSRVVIYLPIALLFPARYFLALAQNPYSLEDWAPS</sequence>
<reference evidence="2" key="1">
    <citation type="journal article" date="2015" name="Genome Biol. Evol.">
        <title>Organellar Genomes of White Spruce (Picea glauca): Assembly and Annotation.</title>
        <authorList>
            <person name="Jackman S.D."/>
            <person name="Warren R.L."/>
            <person name="Gibb E.A."/>
            <person name="Vandervalk B.P."/>
            <person name="Mohamadi H."/>
            <person name="Chu J."/>
            <person name="Raymond A."/>
            <person name="Pleasance S."/>
            <person name="Coope R."/>
            <person name="Wildung M.R."/>
            <person name="Ritland C.E."/>
            <person name="Bousquet J."/>
            <person name="Jones S.J."/>
            <person name="Bohlmann J."/>
            <person name="Birol I."/>
        </authorList>
    </citation>
    <scope>NUCLEOTIDE SEQUENCE [LARGE SCALE GENOMIC DNA]</scope>
    <source>
        <tissue evidence="2">Flushing bud</tissue>
    </source>
</reference>
<keyword evidence="1" id="KW-1133">Transmembrane helix</keyword>
<dbReference type="AlphaFoldDB" id="A0A101M4A8"/>
<name>A0A101M4A8_PICGL</name>
<keyword evidence="1" id="KW-0812">Transmembrane</keyword>
<keyword evidence="1" id="KW-0472">Membrane</keyword>
<protein>
    <submittedName>
        <fullName evidence="2">Uncharacterized protein</fullName>
    </submittedName>
</protein>
<geneLocation type="mitochondrion" evidence="2"/>
<evidence type="ECO:0000313" key="2">
    <source>
        <dbReference type="EMBL" id="KUM50684.1"/>
    </source>
</evidence>
<dbReference type="EMBL" id="LKAM01000001">
    <property type="protein sequence ID" value="KUM50684.1"/>
    <property type="molecule type" value="Genomic_DNA"/>
</dbReference>
<proteinExistence type="predicted"/>
<feature type="transmembrane region" description="Helical" evidence="1">
    <location>
        <begin position="35"/>
        <end position="54"/>
    </location>
</feature>
<comment type="caution">
    <text evidence="2">The sequence shown here is derived from an EMBL/GenBank/DDBJ whole genome shotgun (WGS) entry which is preliminary data.</text>
</comment>
<keyword evidence="2" id="KW-0496">Mitochondrion</keyword>